<dbReference type="InterPro" id="IPR007061">
    <property type="entry name" value="MST-like"/>
</dbReference>
<dbReference type="Proteomes" id="UP000741013">
    <property type="component" value="Unassembled WGS sequence"/>
</dbReference>
<gene>
    <name evidence="1" type="ORF">JOM49_000665</name>
</gene>
<protein>
    <submittedName>
        <fullName evidence="1">Damage-inducible protein DinB</fullName>
    </submittedName>
</protein>
<accession>A0ABS4PJX6</accession>
<dbReference type="Pfam" id="PF04978">
    <property type="entry name" value="MST"/>
    <property type="match status" value="1"/>
</dbReference>
<organism evidence="1 2">
    <name type="scientific">Amycolatopsis magusensis</name>
    <dbReference type="NCBI Taxonomy" id="882444"/>
    <lineage>
        <taxon>Bacteria</taxon>
        <taxon>Bacillati</taxon>
        <taxon>Actinomycetota</taxon>
        <taxon>Actinomycetes</taxon>
        <taxon>Pseudonocardiales</taxon>
        <taxon>Pseudonocardiaceae</taxon>
        <taxon>Amycolatopsis</taxon>
    </lineage>
</organism>
<keyword evidence="2" id="KW-1185">Reference proteome</keyword>
<dbReference type="RefSeq" id="WP_372443965.1">
    <property type="nucleotide sequence ID" value="NZ_JAGGMS010000001.1"/>
</dbReference>
<sequence>MSNPSSKEMADAVARSWPETRADDELTLLWGFLDFLRATAVNKVAGLSRAEAAGTPFPASPEMNALGVLRHLTAVERWWLTIVGGGSDLPDLWGDTADHDHLFRLGKEHSPAEVVALYQREWRISREALAGLAADDPVRREGEDRTVRWVLTHLIQETARHVGHLDVLREFADGEVGE</sequence>
<dbReference type="EMBL" id="JAGGMS010000001">
    <property type="protein sequence ID" value="MBP2179139.1"/>
    <property type="molecule type" value="Genomic_DNA"/>
</dbReference>
<proteinExistence type="predicted"/>
<name>A0ABS4PJX6_9PSEU</name>
<reference evidence="1 2" key="1">
    <citation type="submission" date="2021-03" db="EMBL/GenBank/DDBJ databases">
        <title>Sequencing the genomes of 1000 actinobacteria strains.</title>
        <authorList>
            <person name="Klenk H.-P."/>
        </authorList>
    </citation>
    <scope>NUCLEOTIDE SEQUENCE [LARGE SCALE GENOMIC DNA]</scope>
    <source>
        <strain evidence="1 2">DSM 45510</strain>
    </source>
</reference>
<comment type="caution">
    <text evidence="1">The sequence shown here is derived from an EMBL/GenBank/DDBJ whole genome shotgun (WGS) entry which is preliminary data.</text>
</comment>
<dbReference type="Gene3D" id="1.20.120.450">
    <property type="entry name" value="dinb family like domain"/>
    <property type="match status" value="1"/>
</dbReference>
<evidence type="ECO:0000313" key="2">
    <source>
        <dbReference type="Proteomes" id="UP000741013"/>
    </source>
</evidence>
<dbReference type="SUPFAM" id="SSF109854">
    <property type="entry name" value="DinB/YfiT-like putative metalloenzymes"/>
    <property type="match status" value="1"/>
</dbReference>
<evidence type="ECO:0000313" key="1">
    <source>
        <dbReference type="EMBL" id="MBP2179139.1"/>
    </source>
</evidence>
<dbReference type="InterPro" id="IPR034660">
    <property type="entry name" value="DinB/YfiT-like"/>
</dbReference>